<gene>
    <name evidence="1" type="ORF">GSCOC_T00009268001</name>
</gene>
<evidence type="ECO:0000313" key="1">
    <source>
        <dbReference type="EMBL" id="CDP21480.1"/>
    </source>
</evidence>
<dbReference type="Proteomes" id="UP000295252">
    <property type="component" value="Unassembled WGS sequence"/>
</dbReference>
<keyword evidence="2" id="KW-1185">Reference proteome</keyword>
<accession>A0A068VKY5</accession>
<proteinExistence type="predicted"/>
<dbReference type="Gramene" id="CDP21480">
    <property type="protein sequence ID" value="CDP21480"/>
    <property type="gene ID" value="GSCOC_T00009268001"/>
</dbReference>
<dbReference type="EMBL" id="HG743501">
    <property type="protein sequence ID" value="CDP21480.1"/>
    <property type="molecule type" value="Genomic_DNA"/>
</dbReference>
<organism evidence="1 2">
    <name type="scientific">Coffea canephora</name>
    <name type="common">Robusta coffee</name>
    <dbReference type="NCBI Taxonomy" id="49390"/>
    <lineage>
        <taxon>Eukaryota</taxon>
        <taxon>Viridiplantae</taxon>
        <taxon>Streptophyta</taxon>
        <taxon>Embryophyta</taxon>
        <taxon>Tracheophyta</taxon>
        <taxon>Spermatophyta</taxon>
        <taxon>Magnoliopsida</taxon>
        <taxon>eudicotyledons</taxon>
        <taxon>Gunneridae</taxon>
        <taxon>Pentapetalae</taxon>
        <taxon>asterids</taxon>
        <taxon>lamiids</taxon>
        <taxon>Gentianales</taxon>
        <taxon>Rubiaceae</taxon>
        <taxon>Ixoroideae</taxon>
        <taxon>Gardenieae complex</taxon>
        <taxon>Bertiereae - Coffeeae clade</taxon>
        <taxon>Coffeeae</taxon>
        <taxon>Coffea</taxon>
    </lineage>
</organism>
<name>A0A068VKY5_COFCA</name>
<sequence length="32" mass="3799">MAERSKILTIRGTKYIGKFIVEESWPFSLFFC</sequence>
<reference evidence="2" key="1">
    <citation type="journal article" date="2014" name="Science">
        <title>The coffee genome provides insight into the convergent evolution of caffeine biosynthesis.</title>
        <authorList>
            <person name="Denoeud F."/>
            <person name="Carretero-Paulet L."/>
            <person name="Dereeper A."/>
            <person name="Droc G."/>
            <person name="Guyot R."/>
            <person name="Pietrella M."/>
            <person name="Zheng C."/>
            <person name="Alberti A."/>
            <person name="Anthony F."/>
            <person name="Aprea G."/>
            <person name="Aury J.M."/>
            <person name="Bento P."/>
            <person name="Bernard M."/>
            <person name="Bocs S."/>
            <person name="Campa C."/>
            <person name="Cenci A."/>
            <person name="Combes M.C."/>
            <person name="Crouzillat D."/>
            <person name="Da Silva C."/>
            <person name="Daddiego L."/>
            <person name="De Bellis F."/>
            <person name="Dussert S."/>
            <person name="Garsmeur O."/>
            <person name="Gayraud T."/>
            <person name="Guignon V."/>
            <person name="Jahn K."/>
            <person name="Jamilloux V."/>
            <person name="Joet T."/>
            <person name="Labadie K."/>
            <person name="Lan T."/>
            <person name="Leclercq J."/>
            <person name="Lepelley M."/>
            <person name="Leroy T."/>
            <person name="Li L.T."/>
            <person name="Librado P."/>
            <person name="Lopez L."/>
            <person name="Munoz A."/>
            <person name="Noel B."/>
            <person name="Pallavicini A."/>
            <person name="Perrotta G."/>
            <person name="Poncet V."/>
            <person name="Pot D."/>
            <person name="Priyono X."/>
            <person name="Rigoreau M."/>
            <person name="Rouard M."/>
            <person name="Rozas J."/>
            <person name="Tranchant-Dubreuil C."/>
            <person name="VanBuren R."/>
            <person name="Zhang Q."/>
            <person name="Andrade A.C."/>
            <person name="Argout X."/>
            <person name="Bertrand B."/>
            <person name="de Kochko A."/>
            <person name="Graziosi G."/>
            <person name="Henry R.J."/>
            <person name="Jayarama X."/>
            <person name="Ming R."/>
            <person name="Nagai C."/>
            <person name="Rounsley S."/>
            <person name="Sankoff D."/>
            <person name="Giuliano G."/>
            <person name="Albert V.A."/>
            <person name="Wincker P."/>
            <person name="Lashermes P."/>
        </authorList>
    </citation>
    <scope>NUCLEOTIDE SEQUENCE [LARGE SCALE GENOMIC DNA]</scope>
    <source>
        <strain evidence="2">cv. DH200-94</strain>
    </source>
</reference>
<protein>
    <submittedName>
        <fullName evidence="1">DH200=94 genomic scaffold, scaffold_4417</fullName>
    </submittedName>
</protein>
<dbReference type="AlphaFoldDB" id="A0A068VKY5"/>
<dbReference type="InParanoid" id="A0A068VKY5"/>
<evidence type="ECO:0000313" key="2">
    <source>
        <dbReference type="Proteomes" id="UP000295252"/>
    </source>
</evidence>